<keyword evidence="1" id="KW-0812">Transmembrane</keyword>
<evidence type="ECO:0000256" key="1">
    <source>
        <dbReference type="SAM" id="Phobius"/>
    </source>
</evidence>
<feature type="transmembrane region" description="Helical" evidence="1">
    <location>
        <begin position="62"/>
        <end position="81"/>
    </location>
</feature>
<gene>
    <name evidence="2" type="ORF">HY730_00120</name>
</gene>
<keyword evidence="1" id="KW-1133">Transmembrane helix</keyword>
<comment type="caution">
    <text evidence="2">The sequence shown here is derived from an EMBL/GenBank/DDBJ whole genome shotgun (WGS) entry which is preliminary data.</text>
</comment>
<protein>
    <submittedName>
        <fullName evidence="2">Uncharacterized protein</fullName>
    </submittedName>
</protein>
<feature type="transmembrane region" description="Helical" evidence="1">
    <location>
        <begin position="101"/>
        <end position="123"/>
    </location>
</feature>
<evidence type="ECO:0000313" key="2">
    <source>
        <dbReference type="EMBL" id="MBI4594766.1"/>
    </source>
</evidence>
<sequence length="237" mass="27058">MSKKEGDTFITGEEGYRKPRGILQALAAIQHYYVAERNGEPISQDFLTILGKFDFFSAGFKTGLIGGLINLLLIPISIGVIDDYIPIFGNRHPGLFDKGFALFLSISFYLGYSLLLATARKYYIGEITRNAFKNLLRGVTAGALFKMVIAFIFFHFMYLFGLEEGFLTKALYKLYPIVKYDTLNAIYQWLLGMRPIFLTSAYFIVCATLIYISIPWISVLLAARKTRRLMDLEDKWR</sequence>
<name>A0A933LPX9_UNCTE</name>
<dbReference type="AlphaFoldDB" id="A0A933LPX9"/>
<proteinExistence type="predicted"/>
<dbReference type="Proteomes" id="UP000772181">
    <property type="component" value="Unassembled WGS sequence"/>
</dbReference>
<accession>A0A933LPX9</accession>
<keyword evidence="1" id="KW-0472">Membrane</keyword>
<organism evidence="2 3">
    <name type="scientific">Tectimicrobiota bacterium</name>
    <dbReference type="NCBI Taxonomy" id="2528274"/>
    <lineage>
        <taxon>Bacteria</taxon>
        <taxon>Pseudomonadati</taxon>
        <taxon>Nitrospinota/Tectimicrobiota group</taxon>
        <taxon>Candidatus Tectimicrobiota</taxon>
    </lineage>
</organism>
<dbReference type="EMBL" id="JACQWF010000006">
    <property type="protein sequence ID" value="MBI4594766.1"/>
    <property type="molecule type" value="Genomic_DNA"/>
</dbReference>
<reference evidence="2" key="1">
    <citation type="submission" date="2020-07" db="EMBL/GenBank/DDBJ databases">
        <title>Huge and variable diversity of episymbiotic CPR bacteria and DPANN archaea in groundwater ecosystems.</title>
        <authorList>
            <person name="He C.Y."/>
            <person name="Keren R."/>
            <person name="Whittaker M."/>
            <person name="Farag I.F."/>
            <person name="Doudna J."/>
            <person name="Cate J.H.D."/>
            <person name="Banfield J.F."/>
        </authorList>
    </citation>
    <scope>NUCLEOTIDE SEQUENCE</scope>
    <source>
        <strain evidence="2">NC_groundwater_1482_Ag_S-0.65um_47_24</strain>
    </source>
</reference>
<feature type="transmembrane region" description="Helical" evidence="1">
    <location>
        <begin position="201"/>
        <end position="223"/>
    </location>
</feature>
<feature type="transmembrane region" description="Helical" evidence="1">
    <location>
        <begin position="135"/>
        <end position="160"/>
    </location>
</feature>
<evidence type="ECO:0000313" key="3">
    <source>
        <dbReference type="Proteomes" id="UP000772181"/>
    </source>
</evidence>